<dbReference type="RefSeq" id="WP_055343282.1">
    <property type="nucleotide sequence ID" value="NZ_CDNI01000027.1"/>
</dbReference>
<proteinExistence type="predicted"/>
<accession>A0A0C7E9T1</accession>
<evidence type="ECO:0000313" key="1">
    <source>
        <dbReference type="EMBL" id="CEP41850.1"/>
    </source>
</evidence>
<protein>
    <submittedName>
        <fullName evidence="1">Uncharacterized protein</fullName>
    </submittedName>
</protein>
<reference evidence="2" key="1">
    <citation type="submission" date="2015-01" db="EMBL/GenBank/DDBJ databases">
        <authorList>
            <person name="Aslett M.A."/>
            <person name="De Silva N."/>
        </authorList>
    </citation>
    <scope>NUCLEOTIDE SEQUENCE [LARGE SCALE GENOMIC DNA]</scope>
    <source>
        <strain evidence="2">R28058</strain>
    </source>
</reference>
<gene>
    <name evidence="1" type="ORF">R28058_32871</name>
</gene>
<evidence type="ECO:0000313" key="2">
    <source>
        <dbReference type="Proteomes" id="UP000049127"/>
    </source>
</evidence>
<dbReference type="OrthoDB" id="1775172at2"/>
<dbReference type="AlphaFoldDB" id="A0A0C7E9T1"/>
<dbReference type="EMBL" id="CEKZ01000027">
    <property type="protein sequence ID" value="CEP41850.1"/>
    <property type="molecule type" value="Genomic_DNA"/>
</dbReference>
<name>A0A0C7E9T1_PARSO</name>
<dbReference type="Proteomes" id="UP000049127">
    <property type="component" value="Unassembled WGS sequence"/>
</dbReference>
<organism evidence="1 2">
    <name type="scientific">Paraclostridium sordellii</name>
    <name type="common">Clostridium sordellii</name>
    <dbReference type="NCBI Taxonomy" id="1505"/>
    <lineage>
        <taxon>Bacteria</taxon>
        <taxon>Bacillati</taxon>
        <taxon>Bacillota</taxon>
        <taxon>Clostridia</taxon>
        <taxon>Peptostreptococcales</taxon>
        <taxon>Peptostreptococcaceae</taxon>
        <taxon>Paraclostridium</taxon>
    </lineage>
</organism>
<sequence length="167" mass="18448">MGRVVVINKTGKKFRIKPSGILYHNEICIWNEGSGGDGYYRDIEFRGPDGRLHTGTIEDANGIQRIGNHAWGTEEIDGYTYKILKMRRTERVLTANGNYWGKVAANQYIAISNSSIAGNTTPTILVYYVKSTRGNWVKVSGDGANYGFCNIGLQSGSMLSNASIQCR</sequence>